<reference evidence="3 4" key="1">
    <citation type="submission" date="2018-08" db="EMBL/GenBank/DDBJ databases">
        <title>Actinomadura jelena sp. nov., a novel Actinomycete isolated from soil in Chad.</title>
        <authorList>
            <person name="Shi L."/>
        </authorList>
    </citation>
    <scope>NUCLEOTIDE SEQUENCE [LARGE SCALE GENOMIC DNA]</scope>
    <source>
        <strain evidence="3 4">NEAU-G17</strain>
    </source>
</reference>
<dbReference type="Pfam" id="PF03551">
    <property type="entry name" value="PadR"/>
    <property type="match status" value="1"/>
</dbReference>
<organism evidence="3 4">
    <name type="scientific">Actinomadura logoneensis</name>
    <dbReference type="NCBI Taxonomy" id="2293572"/>
    <lineage>
        <taxon>Bacteria</taxon>
        <taxon>Bacillati</taxon>
        <taxon>Actinomycetota</taxon>
        <taxon>Actinomycetes</taxon>
        <taxon>Streptosporangiales</taxon>
        <taxon>Thermomonosporaceae</taxon>
        <taxon>Actinomadura</taxon>
    </lineage>
</organism>
<evidence type="ECO:0000259" key="1">
    <source>
        <dbReference type="Pfam" id="PF03551"/>
    </source>
</evidence>
<dbReference type="InterPro" id="IPR036388">
    <property type="entry name" value="WH-like_DNA-bd_sf"/>
</dbReference>
<accession>A0A372JJ02</accession>
<dbReference type="PANTHER" id="PTHR43252:SF2">
    <property type="entry name" value="TRANSCRIPTION REGULATOR, PADR-LIKE FAMILY"/>
    <property type="match status" value="1"/>
</dbReference>
<keyword evidence="4" id="KW-1185">Reference proteome</keyword>
<dbReference type="InterPro" id="IPR018309">
    <property type="entry name" value="Tscrpt_reg_PadR_C"/>
</dbReference>
<evidence type="ECO:0000259" key="2">
    <source>
        <dbReference type="Pfam" id="PF10400"/>
    </source>
</evidence>
<proteinExistence type="predicted"/>
<dbReference type="RefSeq" id="WP_117358996.1">
    <property type="nucleotide sequence ID" value="NZ_QURH01000317.1"/>
</dbReference>
<feature type="domain" description="Transcription regulator PadR N-terminal" evidence="1">
    <location>
        <begin position="15"/>
        <end position="78"/>
    </location>
</feature>
<dbReference type="InterPro" id="IPR036390">
    <property type="entry name" value="WH_DNA-bd_sf"/>
</dbReference>
<dbReference type="AlphaFoldDB" id="A0A372JJ02"/>
<name>A0A372JJ02_9ACTN</name>
<evidence type="ECO:0000313" key="4">
    <source>
        <dbReference type="Proteomes" id="UP000261811"/>
    </source>
</evidence>
<evidence type="ECO:0000313" key="3">
    <source>
        <dbReference type="EMBL" id="RFU39899.1"/>
    </source>
</evidence>
<dbReference type="InterPro" id="IPR005149">
    <property type="entry name" value="Tscrpt_reg_PadR_N"/>
</dbReference>
<protein>
    <submittedName>
        <fullName evidence="3">PadR family transcriptional regulator</fullName>
    </submittedName>
</protein>
<dbReference type="Gene3D" id="1.10.10.10">
    <property type="entry name" value="Winged helix-like DNA-binding domain superfamily/Winged helix DNA-binding domain"/>
    <property type="match status" value="1"/>
</dbReference>
<dbReference type="Pfam" id="PF10400">
    <property type="entry name" value="Vir_act_alpha_C"/>
    <property type="match status" value="1"/>
</dbReference>
<comment type="caution">
    <text evidence="3">The sequence shown here is derived from an EMBL/GenBank/DDBJ whole genome shotgun (WGS) entry which is preliminary data.</text>
</comment>
<dbReference type="SUPFAM" id="SSF46785">
    <property type="entry name" value="Winged helix' DNA-binding domain"/>
    <property type="match status" value="1"/>
</dbReference>
<sequence>MSLRHAALGLLVEMDGASGYDLLKMFEITMGNVWQATQSQLYGELNKLTAEGFIEVASEGPRGRKEYRVTDAGRAELRRWLLEVPPKIVRRDDVLLRMFFLGQVEPEEAAAFVRKQSAGAERALADLTALEGRIEWGDDNLSFYGRLAMEYGRRFLAMRADWYEWVVQELAERDAPKS</sequence>
<dbReference type="OrthoDB" id="3186544at2"/>
<dbReference type="Proteomes" id="UP000261811">
    <property type="component" value="Unassembled WGS sequence"/>
</dbReference>
<dbReference type="EMBL" id="QURH01000317">
    <property type="protein sequence ID" value="RFU39899.1"/>
    <property type="molecule type" value="Genomic_DNA"/>
</dbReference>
<feature type="domain" description="Transcription regulator PadR C-terminal" evidence="2">
    <location>
        <begin position="91"/>
        <end position="170"/>
    </location>
</feature>
<gene>
    <name evidence="3" type="ORF">DZF91_19985</name>
</gene>
<dbReference type="PANTHER" id="PTHR43252">
    <property type="entry name" value="TRANSCRIPTIONAL REGULATOR YQJI"/>
    <property type="match status" value="1"/>
</dbReference>
<dbReference type="Gene3D" id="6.10.140.190">
    <property type="match status" value="1"/>
</dbReference>